<comment type="caution">
    <text evidence="1">The sequence shown here is derived from an EMBL/GenBank/DDBJ whole genome shotgun (WGS) entry which is preliminary data.</text>
</comment>
<proteinExistence type="predicted"/>
<dbReference type="EMBL" id="MCOG01000125">
    <property type="protein sequence ID" value="ORY41136.1"/>
    <property type="molecule type" value="Genomic_DNA"/>
</dbReference>
<accession>A0A1Y2C2F3</accession>
<name>A0A1Y2C2F3_9FUNG</name>
<evidence type="ECO:0000313" key="1">
    <source>
        <dbReference type="EMBL" id="ORY41136.1"/>
    </source>
</evidence>
<organism evidence="1 2">
    <name type="scientific">Neocallimastix californiae</name>
    <dbReference type="NCBI Taxonomy" id="1754190"/>
    <lineage>
        <taxon>Eukaryota</taxon>
        <taxon>Fungi</taxon>
        <taxon>Fungi incertae sedis</taxon>
        <taxon>Chytridiomycota</taxon>
        <taxon>Chytridiomycota incertae sedis</taxon>
        <taxon>Neocallimastigomycetes</taxon>
        <taxon>Neocallimastigales</taxon>
        <taxon>Neocallimastigaceae</taxon>
        <taxon>Neocallimastix</taxon>
    </lineage>
</organism>
<dbReference type="Proteomes" id="UP000193920">
    <property type="component" value="Unassembled WGS sequence"/>
</dbReference>
<sequence length="62" mass="7214">MSKGLITKEALKLWEEKYGSPAAETTVIKLFMQQPFIVKMDASLQTFQCCDNYHYLQIILKK</sequence>
<reference evidence="1 2" key="1">
    <citation type="submission" date="2016-08" db="EMBL/GenBank/DDBJ databases">
        <title>A Parts List for Fungal Cellulosomes Revealed by Comparative Genomics.</title>
        <authorList>
            <consortium name="DOE Joint Genome Institute"/>
            <person name="Haitjema C.H."/>
            <person name="Gilmore S.P."/>
            <person name="Henske J.K."/>
            <person name="Solomon K.V."/>
            <person name="De Groot R."/>
            <person name="Kuo A."/>
            <person name="Mondo S.J."/>
            <person name="Salamov A.A."/>
            <person name="Labutti K."/>
            <person name="Zhao Z."/>
            <person name="Chiniquy J."/>
            <person name="Barry K."/>
            <person name="Brewer H.M."/>
            <person name="Purvine S.O."/>
            <person name="Wright A.T."/>
            <person name="Boxma B."/>
            <person name="Van Alen T."/>
            <person name="Hackstein J.H."/>
            <person name="Baker S.E."/>
            <person name="Grigoriev I.V."/>
            <person name="O'Malley M.A."/>
        </authorList>
    </citation>
    <scope>NUCLEOTIDE SEQUENCE [LARGE SCALE GENOMIC DNA]</scope>
    <source>
        <strain evidence="1 2">G1</strain>
    </source>
</reference>
<protein>
    <submittedName>
        <fullName evidence="1">Uncharacterized protein</fullName>
    </submittedName>
</protein>
<keyword evidence="2" id="KW-1185">Reference proteome</keyword>
<dbReference type="AlphaFoldDB" id="A0A1Y2C2F3"/>
<gene>
    <name evidence="1" type="ORF">LY90DRAFT_704012</name>
</gene>
<evidence type="ECO:0000313" key="2">
    <source>
        <dbReference type="Proteomes" id="UP000193920"/>
    </source>
</evidence>
<dbReference type="STRING" id="1754190.A0A1Y2C2F3"/>